<dbReference type="Proteomes" id="UP001054252">
    <property type="component" value="Unassembled WGS sequence"/>
</dbReference>
<accession>A0AAV5I6R1</accession>
<dbReference type="AlphaFoldDB" id="A0AAV5I6R1"/>
<protein>
    <recommendedName>
        <fullName evidence="7">Interactor of constitutive active ROPs 3</fullName>
    </recommendedName>
</protein>
<evidence type="ECO:0000256" key="3">
    <source>
        <dbReference type="SAM" id="Coils"/>
    </source>
</evidence>
<evidence type="ECO:0000313" key="6">
    <source>
        <dbReference type="Proteomes" id="UP001054252"/>
    </source>
</evidence>
<dbReference type="PANTHER" id="PTHR34224:SF18">
    <property type="entry name" value="INTERACTOR OF CONSTITUTIVE ACTIVE ROPS 3"/>
    <property type="match status" value="1"/>
</dbReference>
<evidence type="ECO:0000256" key="4">
    <source>
        <dbReference type="SAM" id="MobiDB-lite"/>
    </source>
</evidence>
<organism evidence="5 6">
    <name type="scientific">Rubroshorea leprosula</name>
    <dbReference type="NCBI Taxonomy" id="152421"/>
    <lineage>
        <taxon>Eukaryota</taxon>
        <taxon>Viridiplantae</taxon>
        <taxon>Streptophyta</taxon>
        <taxon>Embryophyta</taxon>
        <taxon>Tracheophyta</taxon>
        <taxon>Spermatophyta</taxon>
        <taxon>Magnoliopsida</taxon>
        <taxon>eudicotyledons</taxon>
        <taxon>Gunneridae</taxon>
        <taxon>Pentapetalae</taxon>
        <taxon>rosids</taxon>
        <taxon>malvids</taxon>
        <taxon>Malvales</taxon>
        <taxon>Dipterocarpaceae</taxon>
        <taxon>Rubroshorea</taxon>
    </lineage>
</organism>
<feature type="compositionally biased region" description="Polar residues" evidence="4">
    <location>
        <begin position="27"/>
        <end position="43"/>
    </location>
</feature>
<gene>
    <name evidence="5" type="ORF">SLEP1_g7219</name>
</gene>
<evidence type="ECO:0000256" key="1">
    <source>
        <dbReference type="ARBA" id="ARBA00009778"/>
    </source>
</evidence>
<feature type="compositionally biased region" description="Basic and acidic residues" evidence="4">
    <location>
        <begin position="310"/>
        <end position="329"/>
    </location>
</feature>
<dbReference type="EMBL" id="BPVZ01000007">
    <property type="protein sequence ID" value="GKU93643.1"/>
    <property type="molecule type" value="Genomic_DNA"/>
</dbReference>
<keyword evidence="2 3" id="KW-0175">Coiled coil</keyword>
<feature type="compositionally biased region" description="Basic and acidic residues" evidence="4">
    <location>
        <begin position="44"/>
        <end position="57"/>
    </location>
</feature>
<proteinExistence type="inferred from homology"/>
<evidence type="ECO:0000313" key="5">
    <source>
        <dbReference type="EMBL" id="GKU93643.1"/>
    </source>
</evidence>
<dbReference type="InterPro" id="IPR029688">
    <property type="entry name" value="ICR"/>
</dbReference>
<comment type="similarity">
    <text evidence="1">Belongs to the ICR family.</text>
</comment>
<evidence type="ECO:0008006" key="7">
    <source>
        <dbReference type="Google" id="ProtNLM"/>
    </source>
</evidence>
<feature type="compositionally biased region" description="Basic and acidic residues" evidence="4">
    <location>
        <begin position="64"/>
        <end position="74"/>
    </location>
</feature>
<name>A0AAV5I6R1_9ROSI</name>
<feature type="compositionally biased region" description="Basic and acidic residues" evidence="4">
    <location>
        <begin position="85"/>
        <end position="100"/>
    </location>
</feature>
<feature type="region of interest" description="Disordered" evidence="4">
    <location>
        <begin position="1"/>
        <end position="153"/>
    </location>
</feature>
<feature type="coiled-coil region" evidence="3">
    <location>
        <begin position="527"/>
        <end position="554"/>
    </location>
</feature>
<feature type="compositionally biased region" description="Low complexity" evidence="4">
    <location>
        <begin position="75"/>
        <end position="84"/>
    </location>
</feature>
<feature type="region of interest" description="Disordered" evidence="4">
    <location>
        <begin position="304"/>
        <end position="332"/>
    </location>
</feature>
<comment type="caution">
    <text evidence="5">The sequence shown here is derived from an EMBL/GenBank/DDBJ whole genome shotgun (WGS) entry which is preliminary data.</text>
</comment>
<sequence length="621" mass="69686">MQTPKPRNRSLEVPQRVSPRAVRQHKTTAVGTESSSSPNQASRTPKERSPKVVDRRSPRSPVTTEKKRPSRISELELQISQLQEQLKKTKDQLSESESWKKQAQLEAEESQKQLLAMSSKPLDSQKQNHDLSNSEETHVVKLQKSSQEEDQGHQAWKFELDAVQKKHSGDSAALAFAMNEIQQLKAELERVAISEAAQTKQAESAHVELQSLKGNLMETLSLVENMKTQIRDSKESEAHAQNLASETLLQLETAKISVEALRSEGMKATEAYNSVASELDQSRERVNSLEELVSKLKKDLAKAGNNLSLESDRDGNVEKETEEHQKSEEQGQLEAEVSFLKSEVELLRSALENTKTKAQEEHFQSTDALVEQIGCTSSQREAVLLAELEKAKLDIEELKVSLMDKENELQGIVEENEGLHMKLEKNLSSERETELENELKKLNEAVADLKANMMDKETELQNIAEENDILRLEISKRGLDKGKTNNEVVVELEVTRAREREALMKLGVAMEEADKNNRRAAHVAEQLDAAQIANSDMEAELRRLKVQSDQWRKAAEAATAMLSAGNNGKFMERTGSLGSHYNSVTGKVGSPYSEDMDDDLLKKKNGNMLKKIGVLWKKPQK</sequence>
<dbReference type="PANTHER" id="PTHR34224">
    <property type="entry name" value="INTERACTOR OF CONSTITUTIVE ACTIVE ROPS 2, CHLOROPLASTIC-RELATED"/>
    <property type="match status" value="1"/>
</dbReference>
<reference evidence="5 6" key="1">
    <citation type="journal article" date="2021" name="Commun. Biol.">
        <title>The genome of Shorea leprosula (Dipterocarpaceae) highlights the ecological relevance of drought in aseasonal tropical rainforests.</title>
        <authorList>
            <person name="Ng K.K.S."/>
            <person name="Kobayashi M.J."/>
            <person name="Fawcett J.A."/>
            <person name="Hatakeyama M."/>
            <person name="Paape T."/>
            <person name="Ng C.H."/>
            <person name="Ang C.C."/>
            <person name="Tnah L.H."/>
            <person name="Lee C.T."/>
            <person name="Nishiyama T."/>
            <person name="Sese J."/>
            <person name="O'Brien M.J."/>
            <person name="Copetti D."/>
            <person name="Mohd Noor M.I."/>
            <person name="Ong R.C."/>
            <person name="Putra M."/>
            <person name="Sireger I.Z."/>
            <person name="Indrioko S."/>
            <person name="Kosugi Y."/>
            <person name="Izuno A."/>
            <person name="Isagi Y."/>
            <person name="Lee S.L."/>
            <person name="Shimizu K.K."/>
        </authorList>
    </citation>
    <scope>NUCLEOTIDE SEQUENCE [LARGE SCALE GENOMIC DNA]</scope>
    <source>
        <strain evidence="5">214</strain>
    </source>
</reference>
<feature type="coiled-coil region" evidence="3">
    <location>
        <begin position="385"/>
        <end position="473"/>
    </location>
</feature>
<evidence type="ECO:0000256" key="2">
    <source>
        <dbReference type="ARBA" id="ARBA00023054"/>
    </source>
</evidence>
<keyword evidence="6" id="KW-1185">Reference proteome</keyword>